<evidence type="ECO:0000313" key="9">
    <source>
        <dbReference type="Proteomes" id="UP000000628"/>
    </source>
</evidence>
<dbReference type="Pfam" id="PF01098">
    <property type="entry name" value="FTSW_RODA_SPOVE"/>
    <property type="match status" value="1"/>
</dbReference>
<dbReference type="Proteomes" id="UP000000628">
    <property type="component" value="Chromosome"/>
</dbReference>
<feature type="transmembrane region" description="Helical" evidence="7">
    <location>
        <begin position="74"/>
        <end position="92"/>
    </location>
</feature>
<organism evidence="8 9">
    <name type="scientific">Jonesia denitrificans (strain ATCC 14870 / DSM 20603 / BCRC 15368 / CIP 55.134 / JCM 11481 / NBRC 15587 / NCTC 10816 / Prevot 55134)</name>
    <name type="common">Listeria denitrificans</name>
    <dbReference type="NCBI Taxonomy" id="471856"/>
    <lineage>
        <taxon>Bacteria</taxon>
        <taxon>Bacillati</taxon>
        <taxon>Actinomycetota</taxon>
        <taxon>Actinomycetes</taxon>
        <taxon>Micrococcales</taxon>
        <taxon>Jonesiaceae</taxon>
        <taxon>Jonesia</taxon>
    </lineage>
</organism>
<feature type="region of interest" description="Disordered" evidence="6">
    <location>
        <begin position="495"/>
        <end position="563"/>
    </location>
</feature>
<dbReference type="GO" id="GO:0032153">
    <property type="term" value="C:cell division site"/>
    <property type="evidence" value="ECO:0007669"/>
    <property type="project" value="TreeGrafter"/>
</dbReference>
<evidence type="ECO:0000256" key="7">
    <source>
        <dbReference type="SAM" id="Phobius"/>
    </source>
</evidence>
<dbReference type="GO" id="GO:0008360">
    <property type="term" value="P:regulation of cell shape"/>
    <property type="evidence" value="ECO:0007669"/>
    <property type="project" value="UniProtKB-KW"/>
</dbReference>
<dbReference type="GO" id="GO:0005886">
    <property type="term" value="C:plasma membrane"/>
    <property type="evidence" value="ECO:0007669"/>
    <property type="project" value="TreeGrafter"/>
</dbReference>
<dbReference type="RefSeq" id="WP_012805952.1">
    <property type="nucleotide sequence ID" value="NC_013174.1"/>
</dbReference>
<keyword evidence="3" id="KW-0133">Cell shape</keyword>
<feature type="transmembrane region" description="Helical" evidence="7">
    <location>
        <begin position="410"/>
        <end position="429"/>
    </location>
</feature>
<evidence type="ECO:0000256" key="2">
    <source>
        <dbReference type="ARBA" id="ARBA00022692"/>
    </source>
</evidence>
<evidence type="ECO:0000256" key="6">
    <source>
        <dbReference type="SAM" id="MobiDB-lite"/>
    </source>
</evidence>
<dbReference type="PANTHER" id="PTHR30474:SF3">
    <property type="entry name" value="PEPTIDOGLYCAN GLYCOSYLTRANSFERASE RODA"/>
    <property type="match status" value="1"/>
</dbReference>
<dbReference type="HOGENOM" id="CLU_029243_3_1_11"/>
<feature type="transmembrane region" description="Helical" evidence="7">
    <location>
        <begin position="335"/>
        <end position="356"/>
    </location>
</feature>
<protein>
    <submittedName>
        <fullName evidence="8">Cell cycle protein</fullName>
    </submittedName>
</protein>
<proteinExistence type="predicted"/>
<keyword evidence="5 7" id="KW-0472">Membrane</keyword>
<feature type="transmembrane region" description="Helical" evidence="7">
    <location>
        <begin position="104"/>
        <end position="122"/>
    </location>
</feature>
<name>C7QYK0_JONDD</name>
<evidence type="ECO:0000256" key="4">
    <source>
        <dbReference type="ARBA" id="ARBA00022989"/>
    </source>
</evidence>
<reference evidence="8 9" key="1">
    <citation type="journal article" date="2009" name="Stand. Genomic Sci.">
        <title>Complete genome sequence of Jonesia denitrificans type strain (Prevot 55134).</title>
        <authorList>
            <person name="Pukall R."/>
            <person name="Gehrich-Schroter G."/>
            <person name="Lapidus A."/>
            <person name="Nolan M."/>
            <person name="Glavina Del Rio T."/>
            <person name="Lucas S."/>
            <person name="Chen F."/>
            <person name="Tice H."/>
            <person name="Pitluck S."/>
            <person name="Cheng J.F."/>
            <person name="Copeland A."/>
            <person name="Saunders E."/>
            <person name="Brettin T."/>
            <person name="Detter J.C."/>
            <person name="Bruce D."/>
            <person name="Goodwin L."/>
            <person name="Pati A."/>
            <person name="Ivanova N."/>
            <person name="Mavromatis K."/>
            <person name="Ovchinnikova G."/>
            <person name="Chen A."/>
            <person name="Palaniappan K."/>
            <person name="Land M."/>
            <person name="Hauser L."/>
            <person name="Chang Y.J."/>
            <person name="Jeffries C.D."/>
            <person name="Chain P."/>
            <person name="Goker M."/>
            <person name="Bristow J."/>
            <person name="Eisen J.A."/>
            <person name="Markowitz V."/>
            <person name="Hugenholtz P."/>
            <person name="Kyrpides N.C."/>
            <person name="Klenk H.P."/>
            <person name="Han C."/>
        </authorList>
    </citation>
    <scope>NUCLEOTIDE SEQUENCE [LARGE SCALE GENOMIC DNA]</scope>
    <source>
        <strain evidence="9">ATCC 14870 / DSM 20603 / BCRC 15368 / CIP 55.134 / JCM 11481 / NBRC 15587 / NCTC 10816 / Prevot 55134</strain>
    </source>
</reference>
<feature type="transmembrane region" description="Helical" evidence="7">
    <location>
        <begin position="256"/>
        <end position="275"/>
    </location>
</feature>
<dbReference type="eggNOG" id="COG0772">
    <property type="taxonomic scope" value="Bacteria"/>
</dbReference>
<dbReference type="PANTHER" id="PTHR30474">
    <property type="entry name" value="CELL CYCLE PROTEIN"/>
    <property type="match status" value="1"/>
</dbReference>
<feature type="transmembrane region" description="Helical" evidence="7">
    <location>
        <begin position="171"/>
        <end position="188"/>
    </location>
</feature>
<dbReference type="OrthoDB" id="9812661at2"/>
<gene>
    <name evidence="8" type="ordered locus">Jden_0173</name>
</gene>
<dbReference type="STRING" id="471856.Jden_0173"/>
<dbReference type="GO" id="GO:0051301">
    <property type="term" value="P:cell division"/>
    <property type="evidence" value="ECO:0007669"/>
    <property type="project" value="InterPro"/>
</dbReference>
<keyword evidence="9" id="KW-1185">Reference proteome</keyword>
<dbReference type="GO" id="GO:0015648">
    <property type="term" value="F:lipid-linked peptidoglycan transporter activity"/>
    <property type="evidence" value="ECO:0007669"/>
    <property type="project" value="TreeGrafter"/>
</dbReference>
<evidence type="ECO:0000313" key="8">
    <source>
        <dbReference type="EMBL" id="ACV07847.1"/>
    </source>
</evidence>
<feature type="transmembrane region" description="Helical" evidence="7">
    <location>
        <begin position="43"/>
        <end position="62"/>
    </location>
</feature>
<dbReference type="AlphaFoldDB" id="C7QYK0"/>
<evidence type="ECO:0000256" key="1">
    <source>
        <dbReference type="ARBA" id="ARBA00004141"/>
    </source>
</evidence>
<dbReference type="EMBL" id="CP001706">
    <property type="protein sequence ID" value="ACV07847.1"/>
    <property type="molecule type" value="Genomic_DNA"/>
</dbReference>
<keyword evidence="4 7" id="KW-1133">Transmembrane helix</keyword>
<feature type="transmembrane region" description="Helical" evidence="7">
    <location>
        <begin position="209"/>
        <end position="226"/>
    </location>
</feature>
<accession>C7QYK0</accession>
<feature type="transmembrane region" description="Helical" evidence="7">
    <location>
        <begin position="131"/>
        <end position="151"/>
    </location>
</feature>
<feature type="transmembrane region" description="Helical" evidence="7">
    <location>
        <begin position="16"/>
        <end position="37"/>
    </location>
</feature>
<evidence type="ECO:0000256" key="3">
    <source>
        <dbReference type="ARBA" id="ARBA00022960"/>
    </source>
</evidence>
<keyword evidence="2 7" id="KW-0812">Transmembrane</keyword>
<feature type="region of interest" description="Disordered" evidence="6">
    <location>
        <begin position="454"/>
        <end position="480"/>
    </location>
</feature>
<dbReference type="InterPro" id="IPR001182">
    <property type="entry name" value="FtsW/RodA"/>
</dbReference>
<feature type="transmembrane region" description="Helical" evidence="7">
    <location>
        <begin position="377"/>
        <end position="398"/>
    </location>
</feature>
<comment type="subcellular location">
    <subcellularLocation>
        <location evidence="1">Membrane</location>
        <topology evidence="1">Multi-pass membrane protein</topology>
    </subcellularLocation>
</comment>
<sequence length="563" mass="60728">MSIDTPQVRTRRGSELFLVLVALGIGVAAYTIIGFALNDAIPAGIIPFIAAMGGLGVGLHLVIRKFAPYADPLIFPLAFVLNNIGLAMIFRIDQATDATLATKQLGWTALGILAAAIVLIVVRDHRILRRYIYVTMLAALIIAMMPLMPGIGSRINGAQIWINIGPFSLQPAEFSKIMLAIFFAGYLVENRDRLALGGPKVWGIHLPRMRDFGPIILVWAVSIVILVMQRDLGTSLLFFGLFVAMLYIATERVSWILIGLGMFSVGVVAALSQFGHVRARFAAWLNALDNEIFNQAVGGSGQLVRGMFGMASGGLTGTGLGEGRPWIVPYSYSDFIYASLGEELGLMGLFAILLVYMLFVQRGFRVALGTRDGFGKLLASGLAFVIAWQLFVVIGGVTRLIPLTGLTTPFVAYGGSSLLANWVIVALLLRISDNARRPSPLPLRGASSVDDLPVRKRSVANNSDTVEAVDPHDRAAQDTQHVQWMQQLDQAGTQLISTQPPPTPGTSSPQPEHTSPADHDTHRPSTAASGFPVVTPVEIPVVPPQPNDSQATQHIDQTRRDDA</sequence>
<feature type="transmembrane region" description="Helical" evidence="7">
    <location>
        <begin position="232"/>
        <end position="249"/>
    </location>
</feature>
<evidence type="ECO:0000256" key="5">
    <source>
        <dbReference type="ARBA" id="ARBA00023136"/>
    </source>
</evidence>
<dbReference type="KEGG" id="jde:Jden_0173"/>